<proteinExistence type="predicted"/>
<evidence type="ECO:0000313" key="2">
    <source>
        <dbReference type="Proteomes" id="UP000265520"/>
    </source>
</evidence>
<protein>
    <submittedName>
        <fullName evidence="1">Uncharacterized protein</fullName>
    </submittedName>
</protein>
<dbReference type="AlphaFoldDB" id="A0A392W3T1"/>
<accession>A0A392W3T1</accession>
<organism evidence="1 2">
    <name type="scientific">Trifolium medium</name>
    <dbReference type="NCBI Taxonomy" id="97028"/>
    <lineage>
        <taxon>Eukaryota</taxon>
        <taxon>Viridiplantae</taxon>
        <taxon>Streptophyta</taxon>
        <taxon>Embryophyta</taxon>
        <taxon>Tracheophyta</taxon>
        <taxon>Spermatophyta</taxon>
        <taxon>Magnoliopsida</taxon>
        <taxon>eudicotyledons</taxon>
        <taxon>Gunneridae</taxon>
        <taxon>Pentapetalae</taxon>
        <taxon>rosids</taxon>
        <taxon>fabids</taxon>
        <taxon>Fabales</taxon>
        <taxon>Fabaceae</taxon>
        <taxon>Papilionoideae</taxon>
        <taxon>50 kb inversion clade</taxon>
        <taxon>NPAAA clade</taxon>
        <taxon>Hologalegina</taxon>
        <taxon>IRL clade</taxon>
        <taxon>Trifolieae</taxon>
        <taxon>Trifolium</taxon>
    </lineage>
</organism>
<name>A0A392W3T1_9FABA</name>
<dbReference type="Proteomes" id="UP000265520">
    <property type="component" value="Unassembled WGS sequence"/>
</dbReference>
<reference evidence="1 2" key="1">
    <citation type="journal article" date="2018" name="Front. Plant Sci.">
        <title>Red Clover (Trifolium pratense) and Zigzag Clover (T. medium) - A Picture of Genomic Similarities and Differences.</title>
        <authorList>
            <person name="Dluhosova J."/>
            <person name="Istvanek J."/>
            <person name="Nedelnik J."/>
            <person name="Repkova J."/>
        </authorList>
    </citation>
    <scope>NUCLEOTIDE SEQUENCE [LARGE SCALE GENOMIC DNA]</scope>
    <source>
        <strain evidence="2">cv. 10/8</strain>
        <tissue evidence="1">Leaf</tissue>
    </source>
</reference>
<feature type="non-terminal residue" evidence="1">
    <location>
        <position position="37"/>
    </location>
</feature>
<evidence type="ECO:0000313" key="1">
    <source>
        <dbReference type="EMBL" id="MCI93851.1"/>
    </source>
</evidence>
<keyword evidence="2" id="KW-1185">Reference proteome</keyword>
<sequence>MKDEILVLPTELNAEFAAVKAKIEDALDKLERFYQKQ</sequence>
<comment type="caution">
    <text evidence="1">The sequence shown here is derived from an EMBL/GenBank/DDBJ whole genome shotgun (WGS) entry which is preliminary data.</text>
</comment>
<dbReference type="EMBL" id="LXQA011340769">
    <property type="protein sequence ID" value="MCI93851.1"/>
    <property type="molecule type" value="Genomic_DNA"/>
</dbReference>